<dbReference type="Proteomes" id="UP000660339">
    <property type="component" value="Unassembled WGS sequence"/>
</dbReference>
<protein>
    <submittedName>
        <fullName evidence="1">Uncharacterized protein</fullName>
    </submittedName>
</protein>
<dbReference type="EMBL" id="BONJ01000019">
    <property type="protein sequence ID" value="GIG15046.1"/>
    <property type="molecule type" value="Genomic_DNA"/>
</dbReference>
<dbReference type="AlphaFoldDB" id="A0A8J3PEW2"/>
<comment type="caution">
    <text evidence="1">The sequence shown here is derived from an EMBL/GenBank/DDBJ whole genome shotgun (WGS) entry which is preliminary data.</text>
</comment>
<evidence type="ECO:0000313" key="2">
    <source>
        <dbReference type="Proteomes" id="UP000660339"/>
    </source>
</evidence>
<proteinExistence type="predicted"/>
<sequence length="140" mass="15106">MRATDGDNTPPCWLTILHGISVEEAMVDSRDLAGLREAAARAAQGLGLRGEGLARLWATFDPAPERAFSCPRVIQQVLLWHDSRAVYCQITGSPAAHDAECDCRDEWRRGATTRIQVFELAGARPAARAGRGPARTPVAG</sequence>
<dbReference type="RefSeq" id="WP_166379312.1">
    <property type="nucleotide sequence ID" value="NZ_BAAATT010000005.1"/>
</dbReference>
<organism evidence="1 2">
    <name type="scientific">Catellatospora methionotrophica</name>
    <dbReference type="NCBI Taxonomy" id="121620"/>
    <lineage>
        <taxon>Bacteria</taxon>
        <taxon>Bacillati</taxon>
        <taxon>Actinomycetota</taxon>
        <taxon>Actinomycetes</taxon>
        <taxon>Micromonosporales</taxon>
        <taxon>Micromonosporaceae</taxon>
        <taxon>Catellatospora</taxon>
    </lineage>
</organism>
<evidence type="ECO:0000313" key="1">
    <source>
        <dbReference type="EMBL" id="GIG15046.1"/>
    </source>
</evidence>
<name>A0A8J3PEW2_9ACTN</name>
<accession>A0A8J3PEW2</accession>
<gene>
    <name evidence="1" type="ORF">Cme02nite_33780</name>
</gene>
<reference evidence="1" key="1">
    <citation type="submission" date="2021-01" db="EMBL/GenBank/DDBJ databases">
        <title>Whole genome shotgun sequence of Catellatospora methionotrophica NBRC 14553.</title>
        <authorList>
            <person name="Komaki H."/>
            <person name="Tamura T."/>
        </authorList>
    </citation>
    <scope>NUCLEOTIDE SEQUENCE</scope>
    <source>
        <strain evidence="1">NBRC 14553</strain>
    </source>
</reference>
<keyword evidence="2" id="KW-1185">Reference proteome</keyword>